<evidence type="ECO:0000313" key="2">
    <source>
        <dbReference type="EMBL" id="KAH9323825.1"/>
    </source>
</evidence>
<protein>
    <submittedName>
        <fullName evidence="2">Uncharacterized protein</fullName>
    </submittedName>
</protein>
<sequence>MPFGTCGTKVRETRDSAGSGENVTTGPSELGTFGMCKHEVRGSADSAENGTTCQNGLGTFGTRNSDGPENGTTSGKPADRGIERPFELGTRGRK</sequence>
<dbReference type="Proteomes" id="UP000824469">
    <property type="component" value="Unassembled WGS sequence"/>
</dbReference>
<feature type="non-terminal residue" evidence="2">
    <location>
        <position position="94"/>
    </location>
</feature>
<proteinExistence type="predicted"/>
<feature type="region of interest" description="Disordered" evidence="1">
    <location>
        <begin position="1"/>
        <end position="30"/>
    </location>
</feature>
<organism evidence="2 3">
    <name type="scientific">Taxus chinensis</name>
    <name type="common">Chinese yew</name>
    <name type="synonym">Taxus wallichiana var. chinensis</name>
    <dbReference type="NCBI Taxonomy" id="29808"/>
    <lineage>
        <taxon>Eukaryota</taxon>
        <taxon>Viridiplantae</taxon>
        <taxon>Streptophyta</taxon>
        <taxon>Embryophyta</taxon>
        <taxon>Tracheophyta</taxon>
        <taxon>Spermatophyta</taxon>
        <taxon>Pinopsida</taxon>
        <taxon>Pinidae</taxon>
        <taxon>Conifers II</taxon>
        <taxon>Cupressales</taxon>
        <taxon>Taxaceae</taxon>
        <taxon>Taxus</taxon>
    </lineage>
</organism>
<reference evidence="2 3" key="1">
    <citation type="journal article" date="2021" name="Nat. Plants">
        <title>The Taxus genome provides insights into paclitaxel biosynthesis.</title>
        <authorList>
            <person name="Xiong X."/>
            <person name="Gou J."/>
            <person name="Liao Q."/>
            <person name="Li Y."/>
            <person name="Zhou Q."/>
            <person name="Bi G."/>
            <person name="Li C."/>
            <person name="Du R."/>
            <person name="Wang X."/>
            <person name="Sun T."/>
            <person name="Guo L."/>
            <person name="Liang H."/>
            <person name="Lu P."/>
            <person name="Wu Y."/>
            <person name="Zhang Z."/>
            <person name="Ro D.K."/>
            <person name="Shang Y."/>
            <person name="Huang S."/>
            <person name="Yan J."/>
        </authorList>
    </citation>
    <scope>NUCLEOTIDE SEQUENCE [LARGE SCALE GENOMIC DNA]</scope>
    <source>
        <strain evidence="2">Ta-2019</strain>
    </source>
</reference>
<evidence type="ECO:0000256" key="1">
    <source>
        <dbReference type="SAM" id="MobiDB-lite"/>
    </source>
</evidence>
<gene>
    <name evidence="2" type="ORF">KI387_018464</name>
</gene>
<accession>A0AA38LIJ3</accession>
<keyword evidence="3" id="KW-1185">Reference proteome</keyword>
<feature type="compositionally biased region" description="Polar residues" evidence="1">
    <location>
        <begin position="46"/>
        <end position="75"/>
    </location>
</feature>
<dbReference type="EMBL" id="JAHRHJ020000003">
    <property type="protein sequence ID" value="KAH9323825.1"/>
    <property type="molecule type" value="Genomic_DNA"/>
</dbReference>
<feature type="compositionally biased region" description="Basic and acidic residues" evidence="1">
    <location>
        <begin position="77"/>
        <end position="86"/>
    </location>
</feature>
<comment type="caution">
    <text evidence="2">The sequence shown here is derived from an EMBL/GenBank/DDBJ whole genome shotgun (WGS) entry which is preliminary data.</text>
</comment>
<name>A0AA38LIJ3_TAXCH</name>
<feature type="region of interest" description="Disordered" evidence="1">
    <location>
        <begin position="44"/>
        <end position="94"/>
    </location>
</feature>
<evidence type="ECO:0000313" key="3">
    <source>
        <dbReference type="Proteomes" id="UP000824469"/>
    </source>
</evidence>
<dbReference type="AlphaFoldDB" id="A0AA38LIJ3"/>